<feature type="compositionally biased region" description="Basic and acidic residues" evidence="1">
    <location>
        <begin position="1"/>
        <end position="10"/>
    </location>
</feature>
<gene>
    <name evidence="2" type="ORF">GM612_08365</name>
</gene>
<dbReference type="EMBL" id="WNJO01000009">
    <property type="protein sequence ID" value="MTV82658.1"/>
    <property type="molecule type" value="Genomic_DNA"/>
</dbReference>
<keyword evidence="3" id="KW-1185">Reference proteome</keyword>
<dbReference type="AlphaFoldDB" id="A0A7X2XVW6"/>
<feature type="region of interest" description="Disordered" evidence="1">
    <location>
        <begin position="1"/>
        <end position="21"/>
    </location>
</feature>
<evidence type="ECO:0000313" key="3">
    <source>
        <dbReference type="Proteomes" id="UP000466388"/>
    </source>
</evidence>
<dbReference type="RefSeq" id="WP_155431929.1">
    <property type="nucleotide sequence ID" value="NZ_WNJO01000009.1"/>
</dbReference>
<feature type="compositionally biased region" description="Polar residues" evidence="1">
    <location>
        <begin position="78"/>
        <end position="90"/>
    </location>
</feature>
<accession>A0A7X2XVW6</accession>
<evidence type="ECO:0000256" key="1">
    <source>
        <dbReference type="SAM" id="MobiDB-lite"/>
    </source>
</evidence>
<sequence length="97" mass="11311">MDDSSHRLAKEASTTFDPENLDVGAFDRQQLDSYFNTIGLLPEVQNDVEKAQSALTNFERNHFKDEPQRMAIHKRRQTLTQTGQHYQQMIRSDEETL</sequence>
<reference evidence="2 3" key="1">
    <citation type="submission" date="2019-11" db="EMBL/GenBank/DDBJ databases">
        <title>Lactobacillus sp. nov. CRM56-3, isolated from fermented tea leaves.</title>
        <authorList>
            <person name="Phuengjayaem S."/>
            <person name="Tanasupawat S."/>
        </authorList>
    </citation>
    <scope>NUCLEOTIDE SEQUENCE [LARGE SCALE GENOMIC DNA]</scope>
    <source>
        <strain evidence="2 3">CRM56-3</strain>
    </source>
</reference>
<protein>
    <submittedName>
        <fullName evidence="2">Uncharacterized protein</fullName>
    </submittedName>
</protein>
<proteinExistence type="predicted"/>
<name>A0A7X2XVW6_9LACO</name>
<feature type="region of interest" description="Disordered" evidence="1">
    <location>
        <begin position="78"/>
        <end position="97"/>
    </location>
</feature>
<organism evidence="2 3">
    <name type="scientific">Secundilactobacillus folii</name>
    <dbReference type="NCBI Taxonomy" id="2678357"/>
    <lineage>
        <taxon>Bacteria</taxon>
        <taxon>Bacillati</taxon>
        <taxon>Bacillota</taxon>
        <taxon>Bacilli</taxon>
        <taxon>Lactobacillales</taxon>
        <taxon>Lactobacillaceae</taxon>
        <taxon>Secundilactobacillus</taxon>
    </lineage>
</organism>
<evidence type="ECO:0000313" key="2">
    <source>
        <dbReference type="EMBL" id="MTV82658.1"/>
    </source>
</evidence>
<comment type="caution">
    <text evidence="2">The sequence shown here is derived from an EMBL/GenBank/DDBJ whole genome shotgun (WGS) entry which is preliminary data.</text>
</comment>
<dbReference type="Proteomes" id="UP000466388">
    <property type="component" value="Unassembled WGS sequence"/>
</dbReference>